<comment type="caution">
    <text evidence="1">The sequence shown here is derived from an EMBL/GenBank/DDBJ whole genome shotgun (WGS) entry which is preliminary data.</text>
</comment>
<sequence>MHYLMHHTTFIELRDLIETTEQNLAGNNISDAMECCISANKIIQLIDDGFMPEPSTEMKEKRIRHNKSVARAFCAAHGKIQS</sequence>
<accession>K6YLG9</accession>
<dbReference type="Proteomes" id="UP000006327">
    <property type="component" value="Unassembled WGS sequence"/>
</dbReference>
<evidence type="ECO:0000313" key="2">
    <source>
        <dbReference type="Proteomes" id="UP000006327"/>
    </source>
</evidence>
<dbReference type="AlphaFoldDB" id="K6YLG9"/>
<protein>
    <submittedName>
        <fullName evidence="1">Uncharacterized protein</fullName>
    </submittedName>
</protein>
<reference evidence="1 2" key="1">
    <citation type="journal article" date="2017" name="Antonie Van Leeuwenhoek">
        <title>Rhizobium rhizosphaerae sp. nov., a novel species isolated from rice rhizosphere.</title>
        <authorList>
            <person name="Zhao J.J."/>
            <person name="Zhang J."/>
            <person name="Zhang R.J."/>
            <person name="Zhang C.W."/>
            <person name="Yin H.Q."/>
            <person name="Zhang X.X."/>
        </authorList>
    </citation>
    <scope>NUCLEOTIDE SEQUENCE [LARGE SCALE GENOMIC DNA]</scope>
    <source>
        <strain evidence="1 2">BSs20135</strain>
    </source>
</reference>
<name>K6YLG9_9ALTE</name>
<organism evidence="1 2">
    <name type="scientific">Paraglaciecola arctica BSs20135</name>
    <dbReference type="NCBI Taxonomy" id="493475"/>
    <lineage>
        <taxon>Bacteria</taxon>
        <taxon>Pseudomonadati</taxon>
        <taxon>Pseudomonadota</taxon>
        <taxon>Gammaproteobacteria</taxon>
        <taxon>Alteromonadales</taxon>
        <taxon>Alteromonadaceae</taxon>
        <taxon>Paraglaciecola</taxon>
    </lineage>
</organism>
<keyword evidence="2" id="KW-1185">Reference proteome</keyword>
<proteinExistence type="predicted"/>
<dbReference type="RefSeq" id="WP_007619374.1">
    <property type="nucleotide sequence ID" value="NZ_BAEO01000027.1"/>
</dbReference>
<evidence type="ECO:0000313" key="1">
    <source>
        <dbReference type="EMBL" id="GAC19012.1"/>
    </source>
</evidence>
<gene>
    <name evidence="1" type="ORF">GARC_2045</name>
</gene>
<dbReference type="EMBL" id="BAEO01000027">
    <property type="protein sequence ID" value="GAC19012.1"/>
    <property type="molecule type" value="Genomic_DNA"/>
</dbReference>